<evidence type="ECO:0000256" key="8">
    <source>
        <dbReference type="ARBA" id="ARBA00038436"/>
    </source>
</evidence>
<comment type="function">
    <text evidence="9">Part of the tripartite ATP-independent periplasmic (TRAP) transport system.</text>
</comment>
<evidence type="ECO:0000313" key="12">
    <source>
        <dbReference type="Proteomes" id="UP001239909"/>
    </source>
</evidence>
<evidence type="ECO:0000256" key="3">
    <source>
        <dbReference type="ARBA" id="ARBA00022475"/>
    </source>
</evidence>
<feature type="transmembrane region" description="Helical" evidence="9">
    <location>
        <begin position="99"/>
        <end position="121"/>
    </location>
</feature>
<dbReference type="PANTHER" id="PTHR35011">
    <property type="entry name" value="2,3-DIKETO-L-GULONATE TRAP TRANSPORTER SMALL PERMEASE PROTEIN YIAM"/>
    <property type="match status" value="1"/>
</dbReference>
<evidence type="ECO:0000313" key="11">
    <source>
        <dbReference type="EMBL" id="GMG82665.1"/>
    </source>
</evidence>
<keyword evidence="7 9" id="KW-0472">Membrane</keyword>
<dbReference type="InterPro" id="IPR007387">
    <property type="entry name" value="TRAP_DctQ"/>
</dbReference>
<evidence type="ECO:0000256" key="4">
    <source>
        <dbReference type="ARBA" id="ARBA00022519"/>
    </source>
</evidence>
<comment type="subcellular location">
    <subcellularLocation>
        <location evidence="1 9">Cell inner membrane</location>
        <topology evidence="1 9">Multi-pass membrane protein</topology>
    </subcellularLocation>
</comment>
<dbReference type="RefSeq" id="WP_285671451.1">
    <property type="nucleotide sequence ID" value="NZ_BSYI01000012.1"/>
</dbReference>
<evidence type="ECO:0000256" key="7">
    <source>
        <dbReference type="ARBA" id="ARBA00023136"/>
    </source>
</evidence>
<dbReference type="EMBL" id="BSYI01000012">
    <property type="protein sequence ID" value="GMG82665.1"/>
    <property type="molecule type" value="Genomic_DNA"/>
</dbReference>
<gene>
    <name evidence="11" type="ORF">LNKW23_18780</name>
</gene>
<comment type="subunit">
    <text evidence="9">The complex comprises the extracytoplasmic solute receptor protein and the two transmembrane proteins.</text>
</comment>
<proteinExistence type="inferred from homology"/>
<feature type="domain" description="Tripartite ATP-independent periplasmic transporters DctQ component" evidence="10">
    <location>
        <begin position="38"/>
        <end position="163"/>
    </location>
</feature>
<evidence type="ECO:0000256" key="1">
    <source>
        <dbReference type="ARBA" id="ARBA00004429"/>
    </source>
</evidence>
<dbReference type="PANTHER" id="PTHR35011:SF11">
    <property type="entry name" value="TRAP TRANSPORTER SMALL PERMEASE PROTEIN"/>
    <property type="match status" value="1"/>
</dbReference>
<comment type="caution">
    <text evidence="11">The sequence shown here is derived from an EMBL/GenBank/DDBJ whole genome shotgun (WGS) entry which is preliminary data.</text>
</comment>
<accession>A0ABQ6LHA4</accession>
<dbReference type="Pfam" id="PF04290">
    <property type="entry name" value="DctQ"/>
    <property type="match status" value="1"/>
</dbReference>
<keyword evidence="6 9" id="KW-1133">Transmembrane helix</keyword>
<evidence type="ECO:0000256" key="5">
    <source>
        <dbReference type="ARBA" id="ARBA00022692"/>
    </source>
</evidence>
<feature type="transmembrane region" description="Helical" evidence="9">
    <location>
        <begin position="25"/>
        <end position="45"/>
    </location>
</feature>
<keyword evidence="12" id="KW-1185">Reference proteome</keyword>
<feature type="transmembrane region" description="Helical" evidence="9">
    <location>
        <begin position="57"/>
        <end position="78"/>
    </location>
</feature>
<evidence type="ECO:0000259" key="10">
    <source>
        <dbReference type="Pfam" id="PF04290"/>
    </source>
</evidence>
<name>A0ABQ6LHA4_9RHOB</name>
<keyword evidence="3" id="KW-1003">Cell membrane</keyword>
<keyword evidence="4 9" id="KW-0997">Cell inner membrane</keyword>
<comment type="similarity">
    <text evidence="8 9">Belongs to the TRAP transporter small permease family.</text>
</comment>
<keyword evidence="5 9" id="KW-0812">Transmembrane</keyword>
<reference evidence="11 12" key="1">
    <citation type="submission" date="2023-04" db="EMBL/GenBank/DDBJ databases">
        <title>Marinoamorphus aggregata gen. nov., sp. Nov., isolate from tissue of brittle star Ophioplocus japonicus.</title>
        <authorList>
            <person name="Kawano K."/>
            <person name="Sawayama S."/>
            <person name="Nakagawa S."/>
        </authorList>
    </citation>
    <scope>NUCLEOTIDE SEQUENCE [LARGE SCALE GENOMIC DNA]</scope>
    <source>
        <strain evidence="11 12">NKW23</strain>
    </source>
</reference>
<evidence type="ECO:0000256" key="6">
    <source>
        <dbReference type="ARBA" id="ARBA00022989"/>
    </source>
</evidence>
<keyword evidence="2 9" id="KW-0813">Transport</keyword>
<evidence type="ECO:0000256" key="9">
    <source>
        <dbReference type="RuleBase" id="RU369079"/>
    </source>
</evidence>
<dbReference type="InterPro" id="IPR055348">
    <property type="entry name" value="DctQ"/>
</dbReference>
<sequence>MTSSPSLPARAVRLADRLLGRLRDLCSLLGSLALVLLIAIFGWLVFGRYVLNATPTWVEQLALVLVCYITFLGAAAGVRDDTHLGVTFLRESMPRGLRRALRVLADAALAVFGVVMLSASADLVAFGWSTKIPMLNVPEGIRTFAAAVAGGLIAVFAAARAGTRIHRYWIAPARAAAPVGEGE</sequence>
<protein>
    <recommendedName>
        <fullName evidence="9">TRAP transporter small permease protein</fullName>
    </recommendedName>
</protein>
<evidence type="ECO:0000256" key="2">
    <source>
        <dbReference type="ARBA" id="ARBA00022448"/>
    </source>
</evidence>
<organism evidence="11 12">
    <name type="scientific">Paralimibaculum aggregatum</name>
    <dbReference type="NCBI Taxonomy" id="3036245"/>
    <lineage>
        <taxon>Bacteria</taxon>
        <taxon>Pseudomonadati</taxon>
        <taxon>Pseudomonadota</taxon>
        <taxon>Alphaproteobacteria</taxon>
        <taxon>Rhodobacterales</taxon>
        <taxon>Paracoccaceae</taxon>
        <taxon>Paralimibaculum</taxon>
    </lineage>
</organism>
<feature type="transmembrane region" description="Helical" evidence="9">
    <location>
        <begin position="141"/>
        <end position="159"/>
    </location>
</feature>
<dbReference type="Proteomes" id="UP001239909">
    <property type="component" value="Unassembled WGS sequence"/>
</dbReference>